<dbReference type="OrthoDB" id="448446at2759"/>
<feature type="domain" description="SET" evidence="1">
    <location>
        <begin position="144"/>
        <end position="259"/>
    </location>
</feature>
<proteinExistence type="predicted"/>
<dbReference type="InterPro" id="IPR046341">
    <property type="entry name" value="SET_dom_sf"/>
</dbReference>
<dbReference type="AlphaFoldDB" id="A0A0G4FDW8"/>
<dbReference type="EMBL" id="CDMY01000414">
    <property type="protein sequence ID" value="CEM11368.1"/>
    <property type="molecule type" value="Genomic_DNA"/>
</dbReference>
<reference evidence="2 3" key="1">
    <citation type="submission" date="2014-11" db="EMBL/GenBank/DDBJ databases">
        <authorList>
            <person name="Zhu J."/>
            <person name="Qi W."/>
            <person name="Song R."/>
        </authorList>
    </citation>
    <scope>NUCLEOTIDE SEQUENCE [LARGE SCALE GENOMIC DNA]</scope>
</reference>
<gene>
    <name evidence="2" type="ORF">Vbra_22607</name>
</gene>
<dbReference type="SUPFAM" id="SSF82199">
    <property type="entry name" value="SET domain"/>
    <property type="match status" value="1"/>
</dbReference>
<accession>A0A0G4FDW8</accession>
<dbReference type="Pfam" id="PF00856">
    <property type="entry name" value="SET"/>
    <property type="match status" value="1"/>
</dbReference>
<evidence type="ECO:0000259" key="1">
    <source>
        <dbReference type="Pfam" id="PF00856"/>
    </source>
</evidence>
<organism evidence="2 3">
    <name type="scientific">Vitrella brassicaformis (strain CCMP3155)</name>
    <dbReference type="NCBI Taxonomy" id="1169540"/>
    <lineage>
        <taxon>Eukaryota</taxon>
        <taxon>Sar</taxon>
        <taxon>Alveolata</taxon>
        <taxon>Colpodellida</taxon>
        <taxon>Vitrellaceae</taxon>
        <taxon>Vitrella</taxon>
    </lineage>
</organism>
<protein>
    <recommendedName>
        <fullName evidence="1">SET domain-containing protein</fullName>
    </recommendedName>
</protein>
<dbReference type="InterPro" id="IPR001214">
    <property type="entry name" value="SET_dom"/>
</dbReference>
<dbReference type="VEuPathDB" id="CryptoDB:Vbra_22607"/>
<evidence type="ECO:0000313" key="2">
    <source>
        <dbReference type="EMBL" id="CEM11368.1"/>
    </source>
</evidence>
<sequence>MTQPQPTTDDLREALCEIDRMMGRLHAKRHTATDTWLSPTRTAAADHGETAILQKITHLCTNTAETDQIAIAGGVFSHTTDPLWMLSQGDDVSVSVRAPAASGGCQRLMDGVGEVKRAIQGAVCPVSATGDIVPCSWLPGELTVVAKRDLARGELIAEYHGYFLDQSEPSNEHYNATVGGSRGMTTVDPTCGDIEGPNTVCSEFAHSIACRINEPPPHSTTATAAGGVNCSWKIRRHRAPEVYAARDIVRGKELFLGYGGGFADERRYPVAEGCRWLQTEDSYESD</sequence>
<dbReference type="Gene3D" id="2.170.270.10">
    <property type="entry name" value="SET domain"/>
    <property type="match status" value="1"/>
</dbReference>
<keyword evidence="3" id="KW-1185">Reference proteome</keyword>
<dbReference type="InParanoid" id="A0A0G4FDW8"/>
<name>A0A0G4FDW8_VITBC</name>
<dbReference type="Proteomes" id="UP000041254">
    <property type="component" value="Unassembled WGS sequence"/>
</dbReference>
<evidence type="ECO:0000313" key="3">
    <source>
        <dbReference type="Proteomes" id="UP000041254"/>
    </source>
</evidence>